<protein>
    <submittedName>
        <fullName evidence="1">Uncharacterized protein</fullName>
    </submittedName>
</protein>
<gene>
    <name evidence="1" type="ORF">RRG08_025090</name>
</gene>
<name>A0AAE1AIN7_9GAST</name>
<evidence type="ECO:0000313" key="1">
    <source>
        <dbReference type="EMBL" id="KAK3788363.1"/>
    </source>
</evidence>
<reference evidence="1" key="1">
    <citation type="journal article" date="2023" name="G3 (Bethesda)">
        <title>A reference genome for the long-term kleptoplast-retaining sea slug Elysia crispata morphotype clarki.</title>
        <authorList>
            <person name="Eastman K.E."/>
            <person name="Pendleton A.L."/>
            <person name="Shaikh M.A."/>
            <person name="Suttiyut T."/>
            <person name="Ogas R."/>
            <person name="Tomko P."/>
            <person name="Gavelis G."/>
            <person name="Widhalm J.R."/>
            <person name="Wisecaver J.H."/>
        </authorList>
    </citation>
    <scope>NUCLEOTIDE SEQUENCE</scope>
    <source>
        <strain evidence="1">ECLA1</strain>
    </source>
</reference>
<proteinExistence type="predicted"/>
<dbReference type="EMBL" id="JAWDGP010001769">
    <property type="protein sequence ID" value="KAK3788363.1"/>
    <property type="molecule type" value="Genomic_DNA"/>
</dbReference>
<dbReference type="AlphaFoldDB" id="A0AAE1AIN7"/>
<keyword evidence="2" id="KW-1185">Reference proteome</keyword>
<comment type="caution">
    <text evidence="1">The sequence shown here is derived from an EMBL/GenBank/DDBJ whole genome shotgun (WGS) entry which is preliminary data.</text>
</comment>
<dbReference type="Proteomes" id="UP001283361">
    <property type="component" value="Unassembled WGS sequence"/>
</dbReference>
<evidence type="ECO:0000313" key="2">
    <source>
        <dbReference type="Proteomes" id="UP001283361"/>
    </source>
</evidence>
<sequence length="112" mass="12216">MYRCVGLLAGGENIQELTSEYDILPRGGQRTTVASTRAGEIPAARLAAWRASKCGMVAVRTGRSFIEPPLGRSSPCRNLNYQPISGKTPKSWRTKYRTTNIFAGLVQGYPAP</sequence>
<accession>A0AAE1AIN7</accession>
<organism evidence="1 2">
    <name type="scientific">Elysia crispata</name>
    <name type="common">lettuce slug</name>
    <dbReference type="NCBI Taxonomy" id="231223"/>
    <lineage>
        <taxon>Eukaryota</taxon>
        <taxon>Metazoa</taxon>
        <taxon>Spiralia</taxon>
        <taxon>Lophotrochozoa</taxon>
        <taxon>Mollusca</taxon>
        <taxon>Gastropoda</taxon>
        <taxon>Heterobranchia</taxon>
        <taxon>Euthyneura</taxon>
        <taxon>Panpulmonata</taxon>
        <taxon>Sacoglossa</taxon>
        <taxon>Placobranchoidea</taxon>
        <taxon>Plakobranchidae</taxon>
        <taxon>Elysia</taxon>
    </lineage>
</organism>